<evidence type="ECO:0000259" key="5">
    <source>
        <dbReference type="PROSITE" id="PS51272"/>
    </source>
</evidence>
<dbReference type="InterPro" id="IPR015914">
    <property type="entry name" value="PAPs_N"/>
</dbReference>
<dbReference type="InterPro" id="IPR008963">
    <property type="entry name" value="Purple_acid_Pase-like_N"/>
</dbReference>
<dbReference type="SUPFAM" id="SSF49363">
    <property type="entry name" value="Purple acid phosphatase, N-terminal domain"/>
    <property type="match status" value="2"/>
</dbReference>
<dbReference type="Gene3D" id="2.60.40.380">
    <property type="entry name" value="Purple acid phosphatase-like, N-terminal"/>
    <property type="match status" value="2"/>
</dbReference>
<protein>
    <recommendedName>
        <fullName evidence="8">Phosphohydrolase</fullName>
    </recommendedName>
</protein>
<feature type="region of interest" description="Disordered" evidence="2">
    <location>
        <begin position="913"/>
        <end position="957"/>
    </location>
</feature>
<dbReference type="AlphaFoldDB" id="A0A0F7F989"/>
<organism evidence="6 7">
    <name type="scientific">Paenibacillus durus ATCC 35681</name>
    <dbReference type="NCBI Taxonomy" id="1333534"/>
    <lineage>
        <taxon>Bacteria</taxon>
        <taxon>Bacillati</taxon>
        <taxon>Bacillota</taxon>
        <taxon>Bacilli</taxon>
        <taxon>Bacillales</taxon>
        <taxon>Paenibacillaceae</taxon>
        <taxon>Paenibacillus</taxon>
    </lineage>
</organism>
<dbReference type="PANTHER" id="PTHR45867">
    <property type="entry name" value="PURPLE ACID PHOSPHATASE"/>
    <property type="match status" value="1"/>
</dbReference>
<feature type="domain" description="SLH" evidence="5">
    <location>
        <begin position="1081"/>
        <end position="1135"/>
    </location>
</feature>
<evidence type="ECO:0000256" key="2">
    <source>
        <dbReference type="SAM" id="MobiDB-lite"/>
    </source>
</evidence>
<dbReference type="PATRIC" id="fig|1333534.5.peg.1530"/>
<dbReference type="Pfam" id="PF16656">
    <property type="entry name" value="Pur_ac_phosph_N"/>
    <property type="match status" value="2"/>
</dbReference>
<proteinExistence type="predicted"/>
<accession>A0A0F7F989</accession>
<evidence type="ECO:0000313" key="7">
    <source>
        <dbReference type="Proteomes" id="UP000034189"/>
    </source>
</evidence>
<dbReference type="Pfam" id="PF00149">
    <property type="entry name" value="Metallophos"/>
    <property type="match status" value="2"/>
</dbReference>
<dbReference type="HOGENOM" id="CLU_278468_0_0_9"/>
<dbReference type="PANTHER" id="PTHR45867:SF3">
    <property type="entry name" value="ACID PHOSPHATASE TYPE 7"/>
    <property type="match status" value="1"/>
</dbReference>
<dbReference type="PROSITE" id="PS51272">
    <property type="entry name" value="SLH"/>
    <property type="match status" value="3"/>
</dbReference>
<reference evidence="6 7" key="2">
    <citation type="journal article" date="2016" name="Genome Announc.">
        <title>Genome Sequence of a Gram-Positive Diazotroph, Paenibacillus durus Type Strain ATCC 35681.</title>
        <authorList>
            <person name="Halim M.A."/>
            <person name="Rahman A.Y."/>
            <person name="Sim K.S."/>
            <person name="Yam H.C."/>
            <person name="Rahim A.A."/>
            <person name="Ghazali A.H."/>
            <person name="Najimudin N."/>
        </authorList>
    </citation>
    <scope>NUCLEOTIDE SEQUENCE [LARGE SCALE GENOMIC DNA]</scope>
    <source>
        <strain evidence="6 7">ATCC 35681</strain>
    </source>
</reference>
<dbReference type="SUPFAM" id="SSF56300">
    <property type="entry name" value="Metallo-dependent phosphatases"/>
    <property type="match status" value="2"/>
</dbReference>
<sequence length="1135" mass="122410">MRLLKYITAMLLAFLLATGSLNAAGPVLAAESLDAAVPVSKVTVTFNGDPKTSKGFTWYTPEASQDSTVQVIEATYGKAEFDTGLTFKGITQVSTNSPLENVHKAEATGLKADTAYYFRVGDAVLNVWSEAGTFKTAPASGAFTFIDLADTQAKTEDEAILSSETLSKALATVPNADFVVHNGDIVDNGIKEEQWNWLMGHSQQSLLNTTIVPAAGNHEDENYAFFEHFNIKPAAGSATETGAYYSYDYSNAHFVVLNSNENSEEYADFSKDQVEWLKSDVTAAKAAGAQWIIVNIHKGPYTTSNHATDSDIMGPNGVRNKIAPLMAELDIDFVFQGHDHIYARTKPIKSDNTAAATAKFIESQNGKSVEYTVNPDGTIYLIPATAGPKVYYKNQKEALGGDKYYDLFERAEENHAAKYGPDPSDATRPKRSQVQNFVGITIDGGKLTAFTYEIDQNVNNAAPYLVDQFGIQKDVGVSKVTVTFNGDPKTSKGFTWYTPKASQDSDVQVIEATYGKAEFDTGLTFKGITQVSTNSPLENVHKAEATGLKANTAYYFRVGDAELNVWSEAGTFKTAPVGGAFTFIDLADTQAKSEDEAILSSQTLAKALATVPNADFVVHNGDIVDTGTKEEQWNWLLGHSQQSLLNTTIAPAAGNHENKNNAFIEHFDIKPAAGSATETGAYYSYDYSNAHFVVLNTNENSEEYADFSKDQVEWLKSDVTAAKAAGAQWIIVNIHKGPYTTSNHATDSDIMGPNGVRTKIAPLMAELDIDFVLQGHDHIYARTKPIKSDNTAATTAKFIESQNGKSVEYTVNPDGTIYLIPATAGPKVYYKNQKEALGGDKYYNLFERAEENHAAKYGPDPSDATRPKRSQVQNFVGITIDSGKLTAFTYEIDQNVDNAAPYLVDQFGIQKISSTGNSGDTPSNTGGGGTKPAVPTTPPTAPAAPTTPTAPAPTTPATKLKDIDGHWAAFAINKAVELGFAKGYADGTFRPNQTVNRAEFITLLMRAVKHADTGKALDFKDAGKIPAWSQSFIAQALDAGIIAGYNDNTFRPEQVITRAEMAALIVRAGGVQVNPKAVLSFADAKDAPKWAVPYIAAIKDAGLVNGIGQNRFAPNQSVTRAEAVTIILGLLQRAQ</sequence>
<dbReference type="InterPro" id="IPR004843">
    <property type="entry name" value="Calcineurin-like_PHP"/>
</dbReference>
<evidence type="ECO:0008006" key="8">
    <source>
        <dbReference type="Google" id="ProtNLM"/>
    </source>
</evidence>
<dbReference type="Pfam" id="PF00395">
    <property type="entry name" value="SLH"/>
    <property type="match status" value="3"/>
</dbReference>
<feature type="signal peptide" evidence="3">
    <location>
        <begin position="1"/>
        <end position="23"/>
    </location>
</feature>
<dbReference type="Proteomes" id="UP000034189">
    <property type="component" value="Chromosome"/>
</dbReference>
<name>A0A0F7F989_PAEDU</name>
<evidence type="ECO:0000313" key="6">
    <source>
        <dbReference type="EMBL" id="AKG34347.1"/>
    </source>
</evidence>
<dbReference type="InterPro" id="IPR001119">
    <property type="entry name" value="SLH_dom"/>
</dbReference>
<keyword evidence="1 3" id="KW-0732">Signal</keyword>
<evidence type="ECO:0000256" key="3">
    <source>
        <dbReference type="SAM" id="SignalP"/>
    </source>
</evidence>
<dbReference type="PROSITE" id="PS50853">
    <property type="entry name" value="FN3"/>
    <property type="match status" value="1"/>
</dbReference>
<reference evidence="6 7" key="1">
    <citation type="submission" date="2015-03" db="EMBL/GenBank/DDBJ databases">
        <authorList>
            <person name="Abdul Halim M."/>
        </authorList>
    </citation>
    <scope>NUCLEOTIDE SEQUENCE [LARGE SCALE GENOMIC DNA]</scope>
    <source>
        <strain evidence="6 7">ATCC 35681</strain>
    </source>
</reference>
<feature type="chain" id="PRO_5039426630" description="Phosphohydrolase" evidence="3">
    <location>
        <begin position="24"/>
        <end position="1135"/>
    </location>
</feature>
<feature type="domain" description="SLH" evidence="5">
    <location>
        <begin position="955"/>
        <end position="1014"/>
    </location>
</feature>
<dbReference type="GO" id="GO:0046872">
    <property type="term" value="F:metal ion binding"/>
    <property type="evidence" value="ECO:0007669"/>
    <property type="project" value="InterPro"/>
</dbReference>
<dbReference type="InterPro" id="IPR003961">
    <property type="entry name" value="FN3_dom"/>
</dbReference>
<feature type="domain" description="Fibronectin type-III" evidence="4">
    <location>
        <begin position="38"/>
        <end position="139"/>
    </location>
</feature>
<evidence type="ECO:0000259" key="4">
    <source>
        <dbReference type="PROSITE" id="PS50853"/>
    </source>
</evidence>
<evidence type="ECO:0000256" key="1">
    <source>
        <dbReference type="ARBA" id="ARBA00022729"/>
    </source>
</evidence>
<gene>
    <name evidence="6" type="ORF">VK70_06980</name>
</gene>
<dbReference type="EMBL" id="CP011114">
    <property type="protein sequence ID" value="AKG34347.1"/>
    <property type="molecule type" value="Genomic_DNA"/>
</dbReference>
<feature type="domain" description="SLH" evidence="5">
    <location>
        <begin position="1016"/>
        <end position="1079"/>
    </location>
</feature>
<dbReference type="Gene3D" id="3.60.21.10">
    <property type="match status" value="2"/>
</dbReference>
<dbReference type="OrthoDB" id="9809781at2"/>
<dbReference type="RefSeq" id="WP_046723051.1">
    <property type="nucleotide sequence ID" value="NZ_CP011114.1"/>
</dbReference>
<dbReference type="GO" id="GO:0003993">
    <property type="term" value="F:acid phosphatase activity"/>
    <property type="evidence" value="ECO:0007669"/>
    <property type="project" value="InterPro"/>
</dbReference>
<feature type="compositionally biased region" description="Polar residues" evidence="2">
    <location>
        <begin position="913"/>
        <end position="924"/>
    </location>
</feature>
<dbReference type="InterPro" id="IPR029052">
    <property type="entry name" value="Metallo-depent_PP-like"/>
</dbReference>